<dbReference type="SUPFAM" id="SSF57850">
    <property type="entry name" value="RING/U-box"/>
    <property type="match status" value="1"/>
</dbReference>
<evidence type="ECO:0000256" key="1">
    <source>
        <dbReference type="ARBA" id="ARBA00022723"/>
    </source>
</evidence>
<dbReference type="EMBL" id="CALNXJ010000072">
    <property type="protein sequence ID" value="CAH3159686.1"/>
    <property type="molecule type" value="Genomic_DNA"/>
</dbReference>
<feature type="region of interest" description="Disordered" evidence="6">
    <location>
        <begin position="335"/>
        <end position="354"/>
    </location>
</feature>
<keyword evidence="10" id="KW-1185">Reference proteome</keyword>
<evidence type="ECO:0000313" key="9">
    <source>
        <dbReference type="EMBL" id="CAH3159686.1"/>
    </source>
</evidence>
<evidence type="ECO:0000256" key="5">
    <source>
        <dbReference type="SAM" id="Coils"/>
    </source>
</evidence>
<organism evidence="9 10">
    <name type="scientific">Pocillopora meandrina</name>
    <dbReference type="NCBI Taxonomy" id="46732"/>
    <lineage>
        <taxon>Eukaryota</taxon>
        <taxon>Metazoa</taxon>
        <taxon>Cnidaria</taxon>
        <taxon>Anthozoa</taxon>
        <taxon>Hexacorallia</taxon>
        <taxon>Scleractinia</taxon>
        <taxon>Astrocoeniina</taxon>
        <taxon>Pocilloporidae</taxon>
        <taxon>Pocillopora</taxon>
    </lineage>
</organism>
<feature type="compositionally biased region" description="Basic and acidic residues" evidence="6">
    <location>
        <begin position="388"/>
        <end position="397"/>
    </location>
</feature>
<evidence type="ECO:0000256" key="6">
    <source>
        <dbReference type="SAM" id="MobiDB-lite"/>
    </source>
</evidence>
<protein>
    <submittedName>
        <fullName evidence="9">Uncharacterized protein</fullName>
    </submittedName>
</protein>
<dbReference type="PROSITE" id="PS50089">
    <property type="entry name" value="ZF_RING_2"/>
    <property type="match status" value="1"/>
</dbReference>
<evidence type="ECO:0000313" key="10">
    <source>
        <dbReference type="Proteomes" id="UP001159428"/>
    </source>
</evidence>
<evidence type="ECO:0000256" key="2">
    <source>
        <dbReference type="ARBA" id="ARBA00022771"/>
    </source>
</evidence>
<dbReference type="PROSITE" id="PS50119">
    <property type="entry name" value="ZF_BBOX"/>
    <property type="match status" value="1"/>
</dbReference>
<sequence length="520" mass="59554">MTTSKDDLEEHLKCSICLEKFTEPKALTCQHIFCKQCLEGLVTRVRTRVQTRVRRRYIIRCPVCREESQVLNGDVANLPSNYIINHLLDLRRTNSKPFCNKHEDEILKLFCLNCQQLICQDCALIDHRDHKYNFAKDVFPAEKEKIVNAMLESKEKVLALQGSMGAFEEQKKSLDQNAREVDQKIDGFFNEVIQFLKGEKQRMKDELKRAVKTQKEEIHKELSYFEASLEYASSRLEVIEHLLAKVSDEDALLAKNDMLKQLSDINSVLPHLQPTPQTTYDFGADGMLDGLISEILQRFSDVLPANVTSEQVKLHRYDKTFEDLTELENEFKFDDDHKVTEENEDDNDRESDDDSDVFLCSDFGLLITIHAAVGDEEVAEEPMLEPKLSQESERESNANDAPSEEVNSEPPTDSTENSSEDDKKYALGSLCNYCTYCKFCELCDKDCPCEKSKKKPNCHLCKYCKYCSLCSVCDTVCTPGGVIDVVSSAIYSSLPSFDKETKEKVDDDIKSARKWIKEYL</sequence>
<dbReference type="Pfam" id="PF00643">
    <property type="entry name" value="zf-B_box"/>
    <property type="match status" value="1"/>
</dbReference>
<dbReference type="AlphaFoldDB" id="A0AAU9XUX3"/>
<dbReference type="InterPro" id="IPR017907">
    <property type="entry name" value="Znf_RING_CS"/>
</dbReference>
<proteinExistence type="predicted"/>
<dbReference type="InterPro" id="IPR013083">
    <property type="entry name" value="Znf_RING/FYVE/PHD"/>
</dbReference>
<dbReference type="PANTHER" id="PTHR25462">
    <property type="entry name" value="BONUS, ISOFORM C-RELATED"/>
    <property type="match status" value="1"/>
</dbReference>
<accession>A0AAU9XUX3</accession>
<dbReference type="GO" id="GO:0008270">
    <property type="term" value="F:zinc ion binding"/>
    <property type="evidence" value="ECO:0007669"/>
    <property type="project" value="UniProtKB-KW"/>
</dbReference>
<comment type="caution">
    <text evidence="9">The sequence shown here is derived from an EMBL/GenBank/DDBJ whole genome shotgun (WGS) entry which is preliminary data.</text>
</comment>
<keyword evidence="5" id="KW-0175">Coiled coil</keyword>
<dbReference type="PROSITE" id="PS00518">
    <property type="entry name" value="ZF_RING_1"/>
    <property type="match status" value="1"/>
</dbReference>
<feature type="coiled-coil region" evidence="5">
    <location>
        <begin position="164"/>
        <end position="217"/>
    </location>
</feature>
<dbReference type="InterPro" id="IPR001841">
    <property type="entry name" value="Znf_RING"/>
</dbReference>
<keyword evidence="2 4" id="KW-0863">Zinc-finger</keyword>
<keyword evidence="3" id="KW-0862">Zinc</keyword>
<dbReference type="Gene3D" id="3.30.160.60">
    <property type="entry name" value="Classic Zinc Finger"/>
    <property type="match status" value="1"/>
</dbReference>
<dbReference type="SMART" id="SM00336">
    <property type="entry name" value="BBOX"/>
    <property type="match status" value="1"/>
</dbReference>
<dbReference type="PANTHER" id="PTHR25462:SF296">
    <property type="entry name" value="MEIOTIC P26, ISOFORM F"/>
    <property type="match status" value="1"/>
</dbReference>
<name>A0AAU9XUX3_9CNID</name>
<dbReference type="Pfam" id="PF13445">
    <property type="entry name" value="zf-RING_UBOX"/>
    <property type="match status" value="1"/>
</dbReference>
<reference evidence="9 10" key="1">
    <citation type="submission" date="2022-05" db="EMBL/GenBank/DDBJ databases">
        <authorList>
            <consortium name="Genoscope - CEA"/>
            <person name="William W."/>
        </authorList>
    </citation>
    <scope>NUCLEOTIDE SEQUENCE [LARGE SCALE GENOMIC DNA]</scope>
</reference>
<evidence type="ECO:0000256" key="3">
    <source>
        <dbReference type="ARBA" id="ARBA00022833"/>
    </source>
</evidence>
<evidence type="ECO:0000259" key="7">
    <source>
        <dbReference type="PROSITE" id="PS50089"/>
    </source>
</evidence>
<dbReference type="Proteomes" id="UP001159428">
    <property type="component" value="Unassembled WGS sequence"/>
</dbReference>
<evidence type="ECO:0000256" key="4">
    <source>
        <dbReference type="PROSITE-ProRule" id="PRU00024"/>
    </source>
</evidence>
<gene>
    <name evidence="9" type="ORF">PMEA_00032081</name>
</gene>
<dbReference type="InterPro" id="IPR047153">
    <property type="entry name" value="TRIM45/56/19-like"/>
</dbReference>
<dbReference type="SMART" id="SM00184">
    <property type="entry name" value="RING"/>
    <property type="match status" value="1"/>
</dbReference>
<feature type="domain" description="RING-type" evidence="7">
    <location>
        <begin position="14"/>
        <end position="65"/>
    </location>
</feature>
<keyword evidence="1" id="KW-0479">Metal-binding</keyword>
<dbReference type="InterPro" id="IPR027370">
    <property type="entry name" value="Znf-RING_euk"/>
</dbReference>
<feature type="compositionally biased region" description="Acidic residues" evidence="6">
    <location>
        <begin position="342"/>
        <end position="354"/>
    </location>
</feature>
<feature type="domain" description="B box-type" evidence="8">
    <location>
        <begin position="94"/>
        <end position="141"/>
    </location>
</feature>
<evidence type="ECO:0000259" key="8">
    <source>
        <dbReference type="PROSITE" id="PS50119"/>
    </source>
</evidence>
<dbReference type="InterPro" id="IPR000315">
    <property type="entry name" value="Znf_B-box"/>
</dbReference>
<dbReference type="SUPFAM" id="SSF57845">
    <property type="entry name" value="B-box zinc-binding domain"/>
    <property type="match status" value="1"/>
</dbReference>
<dbReference type="Gene3D" id="3.30.40.10">
    <property type="entry name" value="Zinc/RING finger domain, C3HC4 (zinc finger)"/>
    <property type="match status" value="1"/>
</dbReference>
<feature type="region of interest" description="Disordered" evidence="6">
    <location>
        <begin position="377"/>
        <end position="421"/>
    </location>
</feature>